<evidence type="ECO:0000256" key="2">
    <source>
        <dbReference type="ARBA" id="ARBA00023445"/>
    </source>
</evidence>
<organism evidence="3 4">
    <name type="scientific">Aspergillus heteromorphus CBS 117.55</name>
    <dbReference type="NCBI Taxonomy" id="1448321"/>
    <lineage>
        <taxon>Eukaryota</taxon>
        <taxon>Fungi</taxon>
        <taxon>Dikarya</taxon>
        <taxon>Ascomycota</taxon>
        <taxon>Pezizomycotina</taxon>
        <taxon>Eurotiomycetes</taxon>
        <taxon>Eurotiomycetidae</taxon>
        <taxon>Eurotiales</taxon>
        <taxon>Aspergillaceae</taxon>
        <taxon>Aspergillus</taxon>
        <taxon>Aspergillus subgen. Circumdati</taxon>
    </lineage>
</organism>
<dbReference type="EMBL" id="MSFL01000010">
    <property type="protein sequence ID" value="PWY83371.1"/>
    <property type="molecule type" value="Genomic_DNA"/>
</dbReference>
<sequence length="294" mass="31904">MGFHNIHLQAVIYASAPLNAPFPLTHMTRVSLLGYAGYRVRAAVRSPEKARRIFATPSIKALAPGDRLSFVQVPDMQVDGAYDEAIKGAQYAIHVASPIHPQNPDIPNLTEYFIHPAIRGSMGLLTSAQQAGSIRRVVITSYTGAILPWSAIVSGQVENVVNENTRVPTPTEYSFHFETYAASKPSFDVFHLFPAFVIGADELVTDATDALRGANREILDSVVLGEDKAIANASVHLDDVAEAHVRCLDPKVPGNGGFILISKGLQGTNWGDSLEITARKFKKEVESGLLQMML</sequence>
<protein>
    <submittedName>
        <fullName evidence="3">NAD(P)-binding protein</fullName>
    </submittedName>
</protein>
<gene>
    <name evidence="3" type="ORF">BO70DRAFT_428682</name>
</gene>
<dbReference type="VEuPathDB" id="FungiDB:BO70DRAFT_428682"/>
<dbReference type="PANTHER" id="PTHR10366:SF564">
    <property type="entry name" value="STEROL-4-ALPHA-CARBOXYLATE 3-DEHYDROGENASE, DECARBOXYLATING"/>
    <property type="match status" value="1"/>
</dbReference>
<dbReference type="PANTHER" id="PTHR10366">
    <property type="entry name" value="NAD DEPENDENT EPIMERASE/DEHYDRATASE"/>
    <property type="match status" value="1"/>
</dbReference>
<keyword evidence="1" id="KW-0560">Oxidoreductase</keyword>
<evidence type="ECO:0000256" key="1">
    <source>
        <dbReference type="ARBA" id="ARBA00023002"/>
    </source>
</evidence>
<dbReference type="GO" id="GO:0016616">
    <property type="term" value="F:oxidoreductase activity, acting on the CH-OH group of donors, NAD or NADP as acceptor"/>
    <property type="evidence" value="ECO:0007669"/>
    <property type="project" value="TreeGrafter"/>
</dbReference>
<dbReference type="Proteomes" id="UP000247233">
    <property type="component" value="Unassembled WGS sequence"/>
</dbReference>
<dbReference type="InterPro" id="IPR036291">
    <property type="entry name" value="NAD(P)-bd_dom_sf"/>
</dbReference>
<evidence type="ECO:0000313" key="4">
    <source>
        <dbReference type="Proteomes" id="UP000247233"/>
    </source>
</evidence>
<name>A0A317WC75_9EURO</name>
<dbReference type="Gene3D" id="3.40.50.720">
    <property type="entry name" value="NAD(P)-binding Rossmann-like Domain"/>
    <property type="match status" value="2"/>
</dbReference>
<dbReference type="GeneID" id="37070240"/>
<dbReference type="InterPro" id="IPR050425">
    <property type="entry name" value="NAD(P)_dehydrat-like"/>
</dbReference>
<reference evidence="3 4" key="1">
    <citation type="submission" date="2016-12" db="EMBL/GenBank/DDBJ databases">
        <title>The genomes of Aspergillus section Nigri reveals drivers in fungal speciation.</title>
        <authorList>
            <consortium name="DOE Joint Genome Institute"/>
            <person name="Vesth T.C."/>
            <person name="Nybo J."/>
            <person name="Theobald S."/>
            <person name="Brandl J."/>
            <person name="Frisvad J.C."/>
            <person name="Nielsen K.F."/>
            <person name="Lyhne E.K."/>
            <person name="Kogle M.E."/>
            <person name="Kuo A."/>
            <person name="Riley R."/>
            <person name="Clum A."/>
            <person name="Nolan M."/>
            <person name="Lipzen A."/>
            <person name="Salamov A."/>
            <person name="Henrissat B."/>
            <person name="Wiebenga A."/>
            <person name="De Vries R.P."/>
            <person name="Grigoriev I.V."/>
            <person name="Mortensen U.H."/>
            <person name="Andersen M.R."/>
            <person name="Baker S.E."/>
        </authorList>
    </citation>
    <scope>NUCLEOTIDE SEQUENCE [LARGE SCALE GENOMIC DNA]</scope>
    <source>
        <strain evidence="3 4">CBS 117.55</strain>
    </source>
</reference>
<keyword evidence="4" id="KW-1185">Reference proteome</keyword>
<dbReference type="SUPFAM" id="SSF51735">
    <property type="entry name" value="NAD(P)-binding Rossmann-fold domains"/>
    <property type="match status" value="1"/>
</dbReference>
<accession>A0A317WC75</accession>
<dbReference type="STRING" id="1448321.A0A317WC75"/>
<evidence type="ECO:0000313" key="3">
    <source>
        <dbReference type="EMBL" id="PWY83371.1"/>
    </source>
</evidence>
<comment type="caution">
    <text evidence="3">The sequence shown here is derived from an EMBL/GenBank/DDBJ whole genome shotgun (WGS) entry which is preliminary data.</text>
</comment>
<dbReference type="RefSeq" id="XP_025399814.1">
    <property type="nucleotide sequence ID" value="XM_025548003.1"/>
</dbReference>
<dbReference type="AlphaFoldDB" id="A0A317WC75"/>
<comment type="similarity">
    <text evidence="2">Belongs to the NAD(P)-dependent epimerase/dehydratase family. Dihydroflavonol-4-reductase subfamily.</text>
</comment>
<proteinExistence type="inferred from homology"/>
<dbReference type="OrthoDB" id="2735536at2759"/>